<protein>
    <submittedName>
        <fullName evidence="1">Uncharacterized protein</fullName>
    </submittedName>
</protein>
<name>A0A0V0T4C5_9BILA</name>
<evidence type="ECO:0000313" key="2">
    <source>
        <dbReference type="Proteomes" id="UP000055048"/>
    </source>
</evidence>
<keyword evidence="2" id="KW-1185">Reference proteome</keyword>
<gene>
    <name evidence="1" type="ORF">T05_1636</name>
</gene>
<proteinExistence type="predicted"/>
<comment type="caution">
    <text evidence="1">The sequence shown here is derived from an EMBL/GenBank/DDBJ whole genome shotgun (WGS) entry which is preliminary data.</text>
</comment>
<reference evidence="1 2" key="1">
    <citation type="submission" date="2015-01" db="EMBL/GenBank/DDBJ databases">
        <title>Evolution of Trichinella species and genotypes.</title>
        <authorList>
            <person name="Korhonen P.K."/>
            <person name="Edoardo P."/>
            <person name="Giuseppe L.R."/>
            <person name="Gasser R.B."/>
        </authorList>
    </citation>
    <scope>NUCLEOTIDE SEQUENCE [LARGE SCALE GENOMIC DNA]</scope>
    <source>
        <strain evidence="1">ISS417</strain>
    </source>
</reference>
<dbReference type="AlphaFoldDB" id="A0A0V0T4C5"/>
<dbReference type="EMBL" id="JYDJ01000680">
    <property type="protein sequence ID" value="KRX33897.1"/>
    <property type="molecule type" value="Genomic_DNA"/>
</dbReference>
<evidence type="ECO:0000313" key="1">
    <source>
        <dbReference type="EMBL" id="KRX33897.1"/>
    </source>
</evidence>
<sequence length="154" mass="16437">MSSMSGSSYCPSCSFLNGALSYPVSQPKGAETSLAINAANTPRCSLIGSDDRIGSLGVLGCKSMRAIDAFPNRLSRTDALLLPGPAPIRPGRACLDLSGWDDEKTVQKNTATGKDGRNILRRMLILSLSTRGWLQLSEAFLLSQNVFARCPLDS</sequence>
<accession>A0A0V0T4C5</accession>
<organism evidence="1 2">
    <name type="scientific">Trichinella murrelli</name>
    <dbReference type="NCBI Taxonomy" id="144512"/>
    <lineage>
        <taxon>Eukaryota</taxon>
        <taxon>Metazoa</taxon>
        <taxon>Ecdysozoa</taxon>
        <taxon>Nematoda</taxon>
        <taxon>Enoplea</taxon>
        <taxon>Dorylaimia</taxon>
        <taxon>Trichinellida</taxon>
        <taxon>Trichinellidae</taxon>
        <taxon>Trichinella</taxon>
    </lineage>
</organism>
<dbReference type="Proteomes" id="UP000055048">
    <property type="component" value="Unassembled WGS sequence"/>
</dbReference>